<feature type="transmembrane region" description="Helical" evidence="6">
    <location>
        <begin position="203"/>
        <end position="222"/>
    </location>
</feature>
<evidence type="ECO:0000259" key="7">
    <source>
        <dbReference type="Pfam" id="PF01292"/>
    </source>
</evidence>
<evidence type="ECO:0000256" key="1">
    <source>
        <dbReference type="ARBA" id="ARBA00004651"/>
    </source>
</evidence>
<dbReference type="GO" id="GO:0009055">
    <property type="term" value="F:electron transfer activity"/>
    <property type="evidence" value="ECO:0007669"/>
    <property type="project" value="InterPro"/>
</dbReference>
<dbReference type="PANTHER" id="PTHR30485">
    <property type="entry name" value="NI/FE-HYDROGENASE 1 B-TYPE CYTOCHROME SUBUNIT"/>
    <property type="match status" value="1"/>
</dbReference>
<dbReference type="EMBL" id="JAJLJH010000010">
    <property type="protein sequence ID" value="MCK9688804.1"/>
    <property type="molecule type" value="Genomic_DNA"/>
</dbReference>
<feature type="transmembrane region" description="Helical" evidence="6">
    <location>
        <begin position="98"/>
        <end position="120"/>
    </location>
</feature>
<dbReference type="GO" id="GO:0020037">
    <property type="term" value="F:heme binding"/>
    <property type="evidence" value="ECO:0007669"/>
    <property type="project" value="TreeGrafter"/>
</dbReference>
<evidence type="ECO:0000256" key="5">
    <source>
        <dbReference type="ARBA" id="ARBA00023136"/>
    </source>
</evidence>
<evidence type="ECO:0000256" key="2">
    <source>
        <dbReference type="ARBA" id="ARBA00022475"/>
    </source>
</evidence>
<feature type="transmembrane region" description="Helical" evidence="6">
    <location>
        <begin position="147"/>
        <end position="170"/>
    </location>
</feature>
<evidence type="ECO:0000256" key="4">
    <source>
        <dbReference type="ARBA" id="ARBA00022989"/>
    </source>
</evidence>
<keyword evidence="2" id="KW-1003">Cell membrane</keyword>
<dbReference type="PANTHER" id="PTHR30485:SF2">
    <property type="entry name" value="BLL0597 PROTEIN"/>
    <property type="match status" value="1"/>
</dbReference>
<evidence type="ECO:0000313" key="9">
    <source>
        <dbReference type="Proteomes" id="UP001139353"/>
    </source>
</evidence>
<evidence type="ECO:0000256" key="6">
    <source>
        <dbReference type="SAM" id="Phobius"/>
    </source>
</evidence>
<comment type="caution">
    <text evidence="8">The sequence shown here is derived from an EMBL/GenBank/DDBJ whole genome shotgun (WGS) entry which is preliminary data.</text>
</comment>
<keyword evidence="3 6" id="KW-0812">Transmembrane</keyword>
<dbReference type="SUPFAM" id="SSF81342">
    <property type="entry name" value="Transmembrane di-heme cytochromes"/>
    <property type="match status" value="1"/>
</dbReference>
<dbReference type="RefSeq" id="WP_275684849.1">
    <property type="nucleotide sequence ID" value="NZ_JAJLJH010000010.1"/>
</dbReference>
<proteinExistence type="predicted"/>
<dbReference type="InterPro" id="IPR051542">
    <property type="entry name" value="Hydrogenase_cytochrome"/>
</dbReference>
<dbReference type="GO" id="GO:0022904">
    <property type="term" value="P:respiratory electron transport chain"/>
    <property type="evidence" value="ECO:0007669"/>
    <property type="project" value="InterPro"/>
</dbReference>
<keyword evidence="4 6" id="KW-1133">Transmembrane helix</keyword>
<name>A0A9X2C3U3_9BURK</name>
<keyword evidence="5 6" id="KW-0472">Membrane</keyword>
<comment type="subcellular location">
    <subcellularLocation>
        <location evidence="1">Cell membrane</location>
        <topology evidence="1">Multi-pass membrane protein</topology>
    </subcellularLocation>
</comment>
<reference evidence="8" key="1">
    <citation type="submission" date="2021-11" db="EMBL/GenBank/DDBJ databases">
        <title>BS-T2-15 a new species belonging to the Comamonadaceae family isolated from the soil of a French oak forest.</title>
        <authorList>
            <person name="Mieszkin S."/>
            <person name="Alain K."/>
        </authorList>
    </citation>
    <scope>NUCLEOTIDE SEQUENCE</scope>
    <source>
        <strain evidence="8">BS-T2-15</strain>
    </source>
</reference>
<dbReference type="Pfam" id="PF01292">
    <property type="entry name" value="Ni_hydr_CYTB"/>
    <property type="match status" value="1"/>
</dbReference>
<accession>A0A9X2C3U3</accession>
<dbReference type="Gene3D" id="1.20.950.20">
    <property type="entry name" value="Transmembrane di-heme cytochromes, Chain C"/>
    <property type="match status" value="1"/>
</dbReference>
<evidence type="ECO:0000256" key="3">
    <source>
        <dbReference type="ARBA" id="ARBA00022692"/>
    </source>
</evidence>
<feature type="transmembrane region" description="Helical" evidence="6">
    <location>
        <begin position="12"/>
        <end position="32"/>
    </location>
</feature>
<gene>
    <name evidence="8" type="ORF">LPC04_24080</name>
</gene>
<dbReference type="GO" id="GO:0005886">
    <property type="term" value="C:plasma membrane"/>
    <property type="evidence" value="ECO:0007669"/>
    <property type="project" value="UniProtKB-SubCell"/>
</dbReference>
<sequence length="223" mass="24267">MNDSVAVRVWDLPTRVFHVLLAVLVTAAIVTAEVGGDWMAWHLRCGEAVLSLLAFRWAWGLAGGRWSRFTNFLPTPSRLARALRGRASADERIGHNALGALSVWAFLLLLTLQVATGLVADDDVDTTGPLNAHVGARLVKRASHWHAGWGADLILALIALHVLAIAWYAWRKREPLLRAMWSGDKPLPPATPASRDDAASRGLALALWLAAVAGVWAMLRWVG</sequence>
<dbReference type="AlphaFoldDB" id="A0A9X2C3U3"/>
<protein>
    <submittedName>
        <fullName evidence="8">Cytochrome b/b6 domain-containing protein</fullName>
    </submittedName>
</protein>
<evidence type="ECO:0000313" key="8">
    <source>
        <dbReference type="EMBL" id="MCK9688804.1"/>
    </source>
</evidence>
<dbReference type="InterPro" id="IPR016174">
    <property type="entry name" value="Di-haem_cyt_TM"/>
</dbReference>
<organism evidence="8 9">
    <name type="scientific">Scleromatobacter humisilvae</name>
    <dbReference type="NCBI Taxonomy" id="2897159"/>
    <lineage>
        <taxon>Bacteria</taxon>
        <taxon>Pseudomonadati</taxon>
        <taxon>Pseudomonadota</taxon>
        <taxon>Betaproteobacteria</taxon>
        <taxon>Burkholderiales</taxon>
        <taxon>Sphaerotilaceae</taxon>
        <taxon>Scleromatobacter</taxon>
    </lineage>
</organism>
<keyword evidence="9" id="KW-1185">Reference proteome</keyword>
<feature type="domain" description="Cytochrome b561 bacterial/Ni-hydrogenase" evidence="7">
    <location>
        <begin position="9"/>
        <end position="183"/>
    </location>
</feature>
<dbReference type="InterPro" id="IPR011577">
    <property type="entry name" value="Cyt_b561_bac/Ni-Hgenase"/>
</dbReference>
<dbReference type="Proteomes" id="UP001139353">
    <property type="component" value="Unassembled WGS sequence"/>
</dbReference>